<dbReference type="EMBL" id="JAVDRF010000005">
    <property type="protein sequence ID" value="MDR6536961.1"/>
    <property type="molecule type" value="Genomic_DNA"/>
</dbReference>
<name>A0ABU1NEX6_9BURK</name>
<evidence type="ECO:0000313" key="1">
    <source>
        <dbReference type="EMBL" id="MDR6536961.1"/>
    </source>
</evidence>
<gene>
    <name evidence="1" type="ORF">J2739_002734</name>
</gene>
<accession>A0ABU1NEX6</accession>
<sequence>MAKQIIACVAEGCVSDVDYYAGLGPRQRSSLAHEMASEVLQHYSRARTLLMLLANSLRDLGEDSTELDLAEVASDWMNDCDHISQERRLMACLQSMKDASHG</sequence>
<proteinExistence type="predicted"/>
<organism evidence="1 2">
    <name type="scientific">Variovorax soli</name>
    <dbReference type="NCBI Taxonomy" id="376815"/>
    <lineage>
        <taxon>Bacteria</taxon>
        <taxon>Pseudomonadati</taxon>
        <taxon>Pseudomonadota</taxon>
        <taxon>Betaproteobacteria</taxon>
        <taxon>Burkholderiales</taxon>
        <taxon>Comamonadaceae</taxon>
        <taxon>Variovorax</taxon>
    </lineage>
</organism>
<protein>
    <submittedName>
        <fullName evidence="1">Uncharacterized protein</fullName>
    </submittedName>
</protein>
<reference evidence="1 2" key="1">
    <citation type="submission" date="2023-07" db="EMBL/GenBank/DDBJ databases">
        <title>Sorghum-associated microbial communities from plants grown in Nebraska, USA.</title>
        <authorList>
            <person name="Schachtman D."/>
        </authorList>
    </citation>
    <scope>NUCLEOTIDE SEQUENCE [LARGE SCALE GENOMIC DNA]</scope>
    <source>
        <strain evidence="1 2">DS1781</strain>
    </source>
</reference>
<dbReference type="RefSeq" id="WP_309902463.1">
    <property type="nucleotide sequence ID" value="NZ_JAVDRF010000005.1"/>
</dbReference>
<comment type="caution">
    <text evidence="1">The sequence shown here is derived from an EMBL/GenBank/DDBJ whole genome shotgun (WGS) entry which is preliminary data.</text>
</comment>
<keyword evidence="2" id="KW-1185">Reference proteome</keyword>
<evidence type="ECO:0000313" key="2">
    <source>
        <dbReference type="Proteomes" id="UP001184230"/>
    </source>
</evidence>
<dbReference type="Proteomes" id="UP001184230">
    <property type="component" value="Unassembled WGS sequence"/>
</dbReference>